<comment type="caution">
    <text evidence="1">The sequence shown here is derived from an EMBL/GenBank/DDBJ whole genome shotgun (WGS) entry which is preliminary data.</text>
</comment>
<dbReference type="EMBL" id="BAABLF010000005">
    <property type="protein sequence ID" value="GAA5187721.1"/>
    <property type="molecule type" value="Genomic_DNA"/>
</dbReference>
<dbReference type="Pfam" id="PF04077">
    <property type="entry name" value="DsrH"/>
    <property type="match status" value="1"/>
</dbReference>
<dbReference type="InterPro" id="IPR027396">
    <property type="entry name" value="DsrEFH-like"/>
</dbReference>
<reference evidence="2" key="1">
    <citation type="journal article" date="2019" name="Int. J. Syst. Evol. Microbiol.">
        <title>The Global Catalogue of Microorganisms (GCM) 10K type strain sequencing project: providing services to taxonomists for standard genome sequencing and annotation.</title>
        <authorList>
            <consortium name="The Broad Institute Genomics Platform"/>
            <consortium name="The Broad Institute Genome Sequencing Center for Infectious Disease"/>
            <person name="Wu L."/>
            <person name="Ma J."/>
        </authorList>
    </citation>
    <scope>NUCLEOTIDE SEQUENCE [LARGE SCALE GENOMIC DNA]</scope>
    <source>
        <strain evidence="2">JCM 18720</strain>
    </source>
</reference>
<accession>A0ABP9RWU6</accession>
<dbReference type="SUPFAM" id="SSF75169">
    <property type="entry name" value="DsrEFH-like"/>
    <property type="match status" value="1"/>
</dbReference>
<dbReference type="PANTHER" id="PTHR37526">
    <property type="entry name" value="PROTEIN TUSB"/>
    <property type="match status" value="1"/>
</dbReference>
<sequence length="96" mass="10630">MTTTLTTLTAACATPAQLAHHLRHLPPGAPLLLLQDAVVMATQPRFETILARFDAYLLLPDVEARGLVSRIQKGLKTVDYYGFVELTLQTQNQIAW</sequence>
<dbReference type="Proteomes" id="UP001501600">
    <property type="component" value="Unassembled WGS sequence"/>
</dbReference>
<gene>
    <name evidence="1" type="primary">tusB</name>
    <name evidence="1" type="ORF">GCM10025772_06000</name>
</gene>
<evidence type="ECO:0000313" key="2">
    <source>
        <dbReference type="Proteomes" id="UP001501600"/>
    </source>
</evidence>
<dbReference type="Gene3D" id="3.40.1260.10">
    <property type="entry name" value="DsrEFH-like"/>
    <property type="match status" value="1"/>
</dbReference>
<dbReference type="RefSeq" id="WP_345315563.1">
    <property type="nucleotide sequence ID" value="NZ_BAABLF010000005.1"/>
</dbReference>
<dbReference type="PANTHER" id="PTHR37526:SF1">
    <property type="entry name" value="PROTEIN TUSB"/>
    <property type="match status" value="1"/>
</dbReference>
<organism evidence="1 2">
    <name type="scientific">Ferrimonas gelatinilytica</name>
    <dbReference type="NCBI Taxonomy" id="1255257"/>
    <lineage>
        <taxon>Bacteria</taxon>
        <taxon>Pseudomonadati</taxon>
        <taxon>Pseudomonadota</taxon>
        <taxon>Gammaproteobacteria</taxon>
        <taxon>Alteromonadales</taxon>
        <taxon>Ferrimonadaceae</taxon>
        <taxon>Ferrimonas</taxon>
    </lineage>
</organism>
<dbReference type="InterPro" id="IPR007215">
    <property type="entry name" value="Sulphur_relay_TusB/DsrH"/>
</dbReference>
<protein>
    <submittedName>
        <fullName evidence="1">Sulfurtransferase complex subunit TusB</fullName>
    </submittedName>
</protein>
<evidence type="ECO:0000313" key="1">
    <source>
        <dbReference type="EMBL" id="GAA5187721.1"/>
    </source>
</evidence>
<name>A0ABP9RWU6_9GAMM</name>
<proteinExistence type="predicted"/>
<keyword evidence="2" id="KW-1185">Reference proteome</keyword>
<dbReference type="NCBIfam" id="TIGR03011">
    <property type="entry name" value="sulf_tusB_dsrH"/>
    <property type="match status" value="1"/>
</dbReference>